<dbReference type="Proteomes" id="UP001280121">
    <property type="component" value="Unassembled WGS sequence"/>
</dbReference>
<dbReference type="PANTHER" id="PTHR47718">
    <property type="entry name" value="OS01G0519700 PROTEIN"/>
    <property type="match status" value="1"/>
</dbReference>
<sequence>MDHIVDQTGSYSKVGHMKKDLHNLFDSVRKDDLQTSDTDSVISYLTAKTIMDHEFFFKYTLDEDDRFDNLFWADSMSRSNYRFFGHVLAFDATYETNVYRRPLMYEFMQNIDRALEHIRNTEVVNDYQCGNITPIYTTHLLGLGRHAANKYTRNVFFFVREEIKEEASLSICNFVKDVDRYTYTLKKFGYEYQIWTTCFTPLGNRIQCSCKMFETAGFLVATLSV</sequence>
<organism evidence="1 2">
    <name type="scientific">Dipteronia dyeriana</name>
    <dbReference type="NCBI Taxonomy" id="168575"/>
    <lineage>
        <taxon>Eukaryota</taxon>
        <taxon>Viridiplantae</taxon>
        <taxon>Streptophyta</taxon>
        <taxon>Embryophyta</taxon>
        <taxon>Tracheophyta</taxon>
        <taxon>Spermatophyta</taxon>
        <taxon>Magnoliopsida</taxon>
        <taxon>eudicotyledons</taxon>
        <taxon>Gunneridae</taxon>
        <taxon>Pentapetalae</taxon>
        <taxon>rosids</taxon>
        <taxon>malvids</taxon>
        <taxon>Sapindales</taxon>
        <taxon>Sapindaceae</taxon>
        <taxon>Hippocastanoideae</taxon>
        <taxon>Acereae</taxon>
        <taxon>Dipteronia</taxon>
    </lineage>
</organism>
<proteinExistence type="predicted"/>
<dbReference type="AlphaFoldDB" id="A0AAE0CI44"/>
<evidence type="ECO:0000313" key="1">
    <source>
        <dbReference type="EMBL" id="KAK2652195.1"/>
    </source>
</evidence>
<accession>A0AAE0CI44</accession>
<reference evidence="1" key="1">
    <citation type="journal article" date="2023" name="Plant J.">
        <title>Genome sequences and population genomics provide insights into the demographic history, inbreeding, and mutation load of two 'living fossil' tree species of Dipteronia.</title>
        <authorList>
            <person name="Feng Y."/>
            <person name="Comes H.P."/>
            <person name="Chen J."/>
            <person name="Zhu S."/>
            <person name="Lu R."/>
            <person name="Zhang X."/>
            <person name="Li P."/>
            <person name="Qiu J."/>
            <person name="Olsen K.M."/>
            <person name="Qiu Y."/>
        </authorList>
    </citation>
    <scope>NUCLEOTIDE SEQUENCE</scope>
    <source>
        <strain evidence="1">KIB01</strain>
    </source>
</reference>
<gene>
    <name evidence="1" type="ORF">Ddye_012051</name>
</gene>
<comment type="caution">
    <text evidence="1">The sequence shown here is derived from an EMBL/GenBank/DDBJ whole genome shotgun (WGS) entry which is preliminary data.</text>
</comment>
<dbReference type="EMBL" id="JANJYI010000004">
    <property type="protein sequence ID" value="KAK2652195.1"/>
    <property type="molecule type" value="Genomic_DNA"/>
</dbReference>
<evidence type="ECO:0000313" key="2">
    <source>
        <dbReference type="Proteomes" id="UP001280121"/>
    </source>
</evidence>
<evidence type="ECO:0008006" key="3">
    <source>
        <dbReference type="Google" id="ProtNLM"/>
    </source>
</evidence>
<keyword evidence="2" id="KW-1185">Reference proteome</keyword>
<dbReference type="PANTHER" id="PTHR47718:SF15">
    <property type="entry name" value="PROTEIN FAR1-RELATED SEQUENCE 5-LIKE"/>
    <property type="match status" value="1"/>
</dbReference>
<protein>
    <recommendedName>
        <fullName evidence="3">Protein FAR1-RELATED SEQUENCE</fullName>
    </recommendedName>
</protein>
<name>A0AAE0CI44_9ROSI</name>